<dbReference type="Proteomes" id="UP000308199">
    <property type="component" value="Unassembled WGS sequence"/>
</dbReference>
<evidence type="ECO:0008006" key="7">
    <source>
        <dbReference type="Google" id="ProtNLM"/>
    </source>
</evidence>
<feature type="region of interest" description="Disordered" evidence="4">
    <location>
        <begin position="85"/>
        <end position="113"/>
    </location>
</feature>
<evidence type="ECO:0000256" key="4">
    <source>
        <dbReference type="SAM" id="MobiDB-lite"/>
    </source>
</evidence>
<dbReference type="Gene3D" id="3.30.1320.10">
    <property type="match status" value="1"/>
</dbReference>
<dbReference type="AlphaFoldDB" id="A0A4S4LGN6"/>
<dbReference type="PANTHER" id="PTHR12919:SF20">
    <property type="entry name" value="SMALL RIBOSOMAL SUBUNIT PROTEIN BS16M"/>
    <property type="match status" value="1"/>
</dbReference>
<evidence type="ECO:0000256" key="1">
    <source>
        <dbReference type="ARBA" id="ARBA00006668"/>
    </source>
</evidence>
<dbReference type="GO" id="GO:0032543">
    <property type="term" value="P:mitochondrial translation"/>
    <property type="evidence" value="ECO:0007669"/>
    <property type="project" value="TreeGrafter"/>
</dbReference>
<organism evidence="5 6">
    <name type="scientific">Phellinidium pouzarii</name>
    <dbReference type="NCBI Taxonomy" id="167371"/>
    <lineage>
        <taxon>Eukaryota</taxon>
        <taxon>Fungi</taxon>
        <taxon>Dikarya</taxon>
        <taxon>Basidiomycota</taxon>
        <taxon>Agaricomycotina</taxon>
        <taxon>Agaricomycetes</taxon>
        <taxon>Hymenochaetales</taxon>
        <taxon>Hymenochaetaceae</taxon>
        <taxon>Phellinidium</taxon>
    </lineage>
</organism>
<dbReference type="SUPFAM" id="SSF54565">
    <property type="entry name" value="Ribosomal protein S16"/>
    <property type="match status" value="1"/>
</dbReference>
<reference evidence="5 6" key="1">
    <citation type="submission" date="2019-02" db="EMBL/GenBank/DDBJ databases">
        <title>Genome sequencing of the rare red list fungi Phellinidium pouzarii.</title>
        <authorList>
            <person name="Buettner E."/>
            <person name="Kellner H."/>
        </authorList>
    </citation>
    <scope>NUCLEOTIDE SEQUENCE [LARGE SCALE GENOMIC DNA]</scope>
    <source>
        <strain evidence="5 6">DSM 108285</strain>
    </source>
</reference>
<keyword evidence="3" id="KW-0687">Ribonucleoprotein</keyword>
<gene>
    <name evidence="5" type="ORF">EW145_g860</name>
</gene>
<evidence type="ECO:0000256" key="2">
    <source>
        <dbReference type="ARBA" id="ARBA00022980"/>
    </source>
</evidence>
<evidence type="ECO:0000256" key="3">
    <source>
        <dbReference type="ARBA" id="ARBA00023274"/>
    </source>
</evidence>
<keyword evidence="2" id="KW-0689">Ribosomal protein</keyword>
<dbReference type="NCBIfam" id="TIGR00002">
    <property type="entry name" value="S16"/>
    <property type="match status" value="1"/>
</dbReference>
<comment type="similarity">
    <text evidence="1">Belongs to the bacterial ribosomal protein bS16 family.</text>
</comment>
<keyword evidence="6" id="KW-1185">Reference proteome</keyword>
<dbReference type="OrthoDB" id="407221at2759"/>
<comment type="caution">
    <text evidence="5">The sequence shown here is derived from an EMBL/GenBank/DDBJ whole genome shotgun (WGS) entry which is preliminary data.</text>
</comment>
<evidence type="ECO:0000313" key="6">
    <source>
        <dbReference type="Proteomes" id="UP000308199"/>
    </source>
</evidence>
<proteinExistence type="inferred from homology"/>
<dbReference type="GO" id="GO:0005763">
    <property type="term" value="C:mitochondrial small ribosomal subunit"/>
    <property type="evidence" value="ECO:0007669"/>
    <property type="project" value="TreeGrafter"/>
</dbReference>
<evidence type="ECO:0000313" key="5">
    <source>
        <dbReference type="EMBL" id="THH11092.1"/>
    </source>
</evidence>
<dbReference type="InterPro" id="IPR023803">
    <property type="entry name" value="Ribosomal_bS16_dom_sf"/>
</dbReference>
<protein>
    <recommendedName>
        <fullName evidence="7">Ribosomal protein S16</fullName>
    </recommendedName>
</protein>
<dbReference type="InterPro" id="IPR000307">
    <property type="entry name" value="Ribosomal_bS16"/>
</dbReference>
<dbReference type="Pfam" id="PF00886">
    <property type="entry name" value="Ribosomal_S16"/>
    <property type="match status" value="1"/>
</dbReference>
<dbReference type="PANTHER" id="PTHR12919">
    <property type="entry name" value="30S RIBOSOMAL PROTEIN S16"/>
    <property type="match status" value="1"/>
</dbReference>
<dbReference type="EMBL" id="SGPK01000020">
    <property type="protein sequence ID" value="THH11092.1"/>
    <property type="molecule type" value="Genomic_DNA"/>
</dbReference>
<sequence length="124" mass="14100">MPVRLRFAMHGPRDNKVFHIVAINSRQRRDAKPIETLGIYKHYTNSTRDRTTKSVDWSVARIKYWLDVGAQPSKAAVKLLTQGGVLPPNSKYHTSKNVPEGLPEPESEKMSQKSLLLPDMKALY</sequence>
<name>A0A4S4LGN6_9AGAM</name>
<dbReference type="GO" id="GO:0003735">
    <property type="term" value="F:structural constituent of ribosome"/>
    <property type="evidence" value="ECO:0007669"/>
    <property type="project" value="InterPro"/>
</dbReference>
<dbReference type="HAMAP" id="MF_00385">
    <property type="entry name" value="Ribosomal_bS16"/>
    <property type="match status" value="1"/>
</dbReference>
<accession>A0A4S4LGN6</accession>